<dbReference type="PANTHER" id="PTHR22529:SF1">
    <property type="entry name" value="EPITHELIAL-STROMAL INTERACTION PROTEIN 1"/>
    <property type="match status" value="1"/>
</dbReference>
<feature type="domain" description="CUE" evidence="2">
    <location>
        <begin position="121"/>
        <end position="161"/>
    </location>
</feature>
<dbReference type="CDD" id="cd14279">
    <property type="entry name" value="CUE"/>
    <property type="match status" value="1"/>
</dbReference>
<evidence type="ECO:0000313" key="4">
    <source>
        <dbReference type="Proteomes" id="UP000007110"/>
    </source>
</evidence>
<accession>A0A7M7NK07</accession>
<feature type="compositionally biased region" description="Polar residues" evidence="1">
    <location>
        <begin position="113"/>
        <end position="127"/>
    </location>
</feature>
<reference evidence="4" key="1">
    <citation type="submission" date="2015-02" db="EMBL/GenBank/DDBJ databases">
        <title>Genome sequencing for Strongylocentrotus purpuratus.</title>
        <authorList>
            <person name="Murali S."/>
            <person name="Liu Y."/>
            <person name="Vee V."/>
            <person name="English A."/>
            <person name="Wang M."/>
            <person name="Skinner E."/>
            <person name="Han Y."/>
            <person name="Muzny D.M."/>
            <person name="Worley K.C."/>
            <person name="Gibbs R.A."/>
        </authorList>
    </citation>
    <scope>NUCLEOTIDE SEQUENCE</scope>
</reference>
<dbReference type="PROSITE" id="PS51140">
    <property type="entry name" value="CUE"/>
    <property type="match status" value="1"/>
</dbReference>
<dbReference type="GeneID" id="115922609"/>
<dbReference type="AlphaFoldDB" id="A0A7M7NK07"/>
<name>A0A7M7NK07_STRPU</name>
<dbReference type="RefSeq" id="XP_030837629.1">
    <property type="nucleotide sequence ID" value="XM_030981769.1"/>
</dbReference>
<evidence type="ECO:0000313" key="3">
    <source>
        <dbReference type="EnsemblMetazoa" id="XP_030837629"/>
    </source>
</evidence>
<feature type="compositionally biased region" description="Basic and acidic residues" evidence="1">
    <location>
        <begin position="27"/>
        <end position="109"/>
    </location>
</feature>
<feature type="region of interest" description="Disordered" evidence="1">
    <location>
        <begin position="1"/>
        <end position="129"/>
    </location>
</feature>
<keyword evidence="4" id="KW-1185">Reference proteome</keyword>
<protein>
    <recommendedName>
        <fullName evidence="2">CUE domain-containing protein</fullName>
    </recommendedName>
</protein>
<dbReference type="PANTHER" id="PTHR22529">
    <property type="entry name" value="EPITHELIAL-STROMAL INTERACTION PROTEIN 1"/>
    <property type="match status" value="1"/>
</dbReference>
<dbReference type="GO" id="GO:0043130">
    <property type="term" value="F:ubiquitin binding"/>
    <property type="evidence" value="ECO:0007669"/>
    <property type="project" value="InterPro"/>
</dbReference>
<organism evidence="3 4">
    <name type="scientific">Strongylocentrotus purpuratus</name>
    <name type="common">Purple sea urchin</name>
    <dbReference type="NCBI Taxonomy" id="7668"/>
    <lineage>
        <taxon>Eukaryota</taxon>
        <taxon>Metazoa</taxon>
        <taxon>Echinodermata</taxon>
        <taxon>Eleutherozoa</taxon>
        <taxon>Echinozoa</taxon>
        <taxon>Echinoidea</taxon>
        <taxon>Euechinoidea</taxon>
        <taxon>Echinacea</taxon>
        <taxon>Camarodonta</taxon>
        <taxon>Echinidea</taxon>
        <taxon>Strongylocentrotidae</taxon>
        <taxon>Strongylocentrotus</taxon>
    </lineage>
</organism>
<dbReference type="Gene3D" id="1.10.8.10">
    <property type="entry name" value="DNA helicase RuvA subunit, C-terminal domain"/>
    <property type="match status" value="1"/>
</dbReference>
<dbReference type="Pfam" id="PF02845">
    <property type="entry name" value="CUE"/>
    <property type="match status" value="1"/>
</dbReference>
<dbReference type="EnsemblMetazoa" id="XM_030981769">
    <property type="protein sequence ID" value="XP_030837629"/>
    <property type="gene ID" value="LOC115922609"/>
</dbReference>
<evidence type="ECO:0000256" key="1">
    <source>
        <dbReference type="SAM" id="MobiDB-lite"/>
    </source>
</evidence>
<sequence length="161" mass="18914">MKALEDYRASKKPTTIRGEARCAGGSKSEEEARLDLDKQHRNKKYEQILKKEQRNREKREREDKEFQEKKAKARQTAEENARRRNAREVNFLRDEHATTNEKFLRRLDAGRTPPQSETSVSQSSKLQQLREMFPDKKPSKLQKLLDDNNNDVAEVADLLMD</sequence>
<proteinExistence type="predicted"/>
<dbReference type="InterPro" id="IPR026185">
    <property type="entry name" value="EPSTI1"/>
</dbReference>
<dbReference type="Proteomes" id="UP000007110">
    <property type="component" value="Unassembled WGS sequence"/>
</dbReference>
<evidence type="ECO:0000259" key="2">
    <source>
        <dbReference type="PROSITE" id="PS51140"/>
    </source>
</evidence>
<dbReference type="InterPro" id="IPR003892">
    <property type="entry name" value="CUE"/>
</dbReference>
<reference evidence="3" key="2">
    <citation type="submission" date="2021-01" db="UniProtKB">
        <authorList>
            <consortium name="EnsemblMetazoa"/>
        </authorList>
    </citation>
    <scope>IDENTIFICATION</scope>
</reference>